<dbReference type="Proteomes" id="UP000612855">
    <property type="component" value="Unassembled WGS sequence"/>
</dbReference>
<evidence type="ECO:0000313" key="1">
    <source>
        <dbReference type="EMBL" id="GGE33830.1"/>
    </source>
</evidence>
<protein>
    <submittedName>
        <fullName evidence="1">Uncharacterized protein</fullName>
    </submittedName>
</protein>
<dbReference type="EMBL" id="BMFJ01000001">
    <property type="protein sequence ID" value="GGE33830.1"/>
    <property type="molecule type" value="Genomic_DNA"/>
</dbReference>
<gene>
    <name evidence="1" type="ORF">GCM10011360_22080</name>
</gene>
<dbReference type="AlphaFoldDB" id="A0A917A7Z7"/>
<keyword evidence="2" id="KW-1185">Reference proteome</keyword>
<reference evidence="2" key="1">
    <citation type="journal article" date="2019" name="Int. J. Syst. Evol. Microbiol.">
        <title>The Global Catalogue of Microorganisms (GCM) 10K type strain sequencing project: providing services to taxonomists for standard genome sequencing and annotation.</title>
        <authorList>
            <consortium name="The Broad Institute Genomics Platform"/>
            <consortium name="The Broad Institute Genome Sequencing Center for Infectious Disease"/>
            <person name="Wu L."/>
            <person name="Ma J."/>
        </authorList>
    </citation>
    <scope>NUCLEOTIDE SEQUENCE [LARGE SCALE GENOMIC DNA]</scope>
    <source>
        <strain evidence="2">CGMCC 1.12664</strain>
    </source>
</reference>
<sequence>MSAASGTAADFGIGLRIDPVPEGMGAACGAAAPTGFRFDGSRTGCPEGMADAGRGAMAGLGRGAAPAGTDPELSFL</sequence>
<organism evidence="1 2">
    <name type="scientific">Primorskyibacter flagellatus</name>
    <dbReference type="NCBI Taxonomy" id="1387277"/>
    <lineage>
        <taxon>Bacteria</taxon>
        <taxon>Pseudomonadati</taxon>
        <taxon>Pseudomonadota</taxon>
        <taxon>Alphaproteobacteria</taxon>
        <taxon>Rhodobacterales</taxon>
        <taxon>Roseobacteraceae</taxon>
        <taxon>Primorskyibacter</taxon>
    </lineage>
</organism>
<name>A0A917A7Z7_9RHOB</name>
<comment type="caution">
    <text evidence="1">The sequence shown here is derived from an EMBL/GenBank/DDBJ whole genome shotgun (WGS) entry which is preliminary data.</text>
</comment>
<evidence type="ECO:0000313" key="2">
    <source>
        <dbReference type="Proteomes" id="UP000612855"/>
    </source>
</evidence>
<accession>A0A917A7Z7</accession>
<proteinExistence type="predicted"/>